<dbReference type="Proteomes" id="UP000239896">
    <property type="component" value="Unassembled WGS sequence"/>
</dbReference>
<accession>A0A2T0VR46</accession>
<organism evidence="1 2">
    <name type="scientific">Halomonas ventosae</name>
    <dbReference type="NCBI Taxonomy" id="229007"/>
    <lineage>
        <taxon>Bacteria</taxon>
        <taxon>Pseudomonadati</taxon>
        <taxon>Pseudomonadota</taxon>
        <taxon>Gammaproteobacteria</taxon>
        <taxon>Oceanospirillales</taxon>
        <taxon>Halomonadaceae</taxon>
        <taxon>Halomonas</taxon>
    </lineage>
</organism>
<evidence type="ECO:0000313" key="2">
    <source>
        <dbReference type="Proteomes" id="UP000239896"/>
    </source>
</evidence>
<reference evidence="1 2" key="1">
    <citation type="submission" date="2018-03" db="EMBL/GenBank/DDBJ databases">
        <title>Comparative analysis of microorganisms from saline springs in Andes Mountain Range, Colombia.</title>
        <authorList>
            <person name="Rubin E."/>
        </authorList>
    </citation>
    <scope>NUCLEOTIDE SEQUENCE [LARGE SCALE GENOMIC DNA]</scope>
    <source>
        <strain evidence="1 2">USBA 854</strain>
    </source>
</reference>
<protein>
    <submittedName>
        <fullName evidence="1">Uncharacterized protein</fullName>
    </submittedName>
</protein>
<evidence type="ECO:0000313" key="1">
    <source>
        <dbReference type="EMBL" id="PRY72988.1"/>
    </source>
</evidence>
<proteinExistence type="predicted"/>
<name>A0A2T0VR46_9GAMM</name>
<dbReference type="AlphaFoldDB" id="A0A2T0VR46"/>
<sequence>MSAFERRNRLVKARSRGIILMGMDLDDVTHILGRPDDVDTSTSSSGTCQRLTWFKDHRVDHYIRMCGGKVEYHSR</sequence>
<dbReference type="RefSeq" id="WP_258176199.1">
    <property type="nucleotide sequence ID" value="NZ_PVTM01000002.1"/>
</dbReference>
<comment type="caution">
    <text evidence="1">The sequence shown here is derived from an EMBL/GenBank/DDBJ whole genome shotgun (WGS) entry which is preliminary data.</text>
</comment>
<dbReference type="EMBL" id="PVTM01000002">
    <property type="protein sequence ID" value="PRY72988.1"/>
    <property type="molecule type" value="Genomic_DNA"/>
</dbReference>
<keyword evidence="2" id="KW-1185">Reference proteome</keyword>
<gene>
    <name evidence="1" type="ORF">BCL64_10267</name>
</gene>